<dbReference type="Pfam" id="PF01590">
    <property type="entry name" value="GAF"/>
    <property type="match status" value="1"/>
</dbReference>
<dbReference type="InterPro" id="IPR037522">
    <property type="entry name" value="HD_GYP_dom"/>
</dbReference>
<name>A0A0W1A5B3_9GAMM</name>
<dbReference type="PATRIC" id="fig|66969.6.peg.2368"/>
<dbReference type="InterPro" id="IPR029016">
    <property type="entry name" value="GAF-like_dom_sf"/>
</dbReference>
<organism evidence="2 3">
    <name type="scientific">Legionella waltersii</name>
    <dbReference type="NCBI Taxonomy" id="66969"/>
    <lineage>
        <taxon>Bacteria</taxon>
        <taxon>Pseudomonadati</taxon>
        <taxon>Pseudomonadota</taxon>
        <taxon>Gammaproteobacteria</taxon>
        <taxon>Legionellales</taxon>
        <taxon>Legionellaceae</taxon>
        <taxon>Legionella</taxon>
    </lineage>
</organism>
<dbReference type="RefSeq" id="WP_058480813.1">
    <property type="nucleotide sequence ID" value="NZ_CAAAIQ010000001.1"/>
</dbReference>
<dbReference type="AlphaFoldDB" id="A0A0W1A5B3"/>
<dbReference type="OrthoDB" id="9764808at2"/>
<evidence type="ECO:0000259" key="1">
    <source>
        <dbReference type="PROSITE" id="PS51832"/>
    </source>
</evidence>
<feature type="domain" description="HD-GYP" evidence="1">
    <location>
        <begin position="310"/>
        <end position="524"/>
    </location>
</feature>
<keyword evidence="2" id="KW-0378">Hydrolase</keyword>
<keyword evidence="3" id="KW-1185">Reference proteome</keyword>
<dbReference type="SUPFAM" id="SSF109604">
    <property type="entry name" value="HD-domain/PDEase-like"/>
    <property type="match status" value="2"/>
</dbReference>
<dbReference type="Proteomes" id="UP000054729">
    <property type="component" value="Unassembled WGS sequence"/>
</dbReference>
<evidence type="ECO:0000313" key="2">
    <source>
        <dbReference type="EMBL" id="KTD76456.1"/>
    </source>
</evidence>
<dbReference type="Gene3D" id="1.10.3210.10">
    <property type="entry name" value="Hypothetical protein af1432"/>
    <property type="match status" value="2"/>
</dbReference>
<dbReference type="PROSITE" id="PS51832">
    <property type="entry name" value="HD_GYP"/>
    <property type="match status" value="1"/>
</dbReference>
<dbReference type="CDD" id="cd00077">
    <property type="entry name" value="HDc"/>
    <property type="match status" value="1"/>
</dbReference>
<proteinExistence type="predicted"/>
<dbReference type="PANTHER" id="PTHR43155:SF2">
    <property type="entry name" value="CYCLIC DI-GMP PHOSPHODIESTERASE PA4108"/>
    <property type="match status" value="1"/>
</dbReference>
<dbReference type="Pfam" id="PF13487">
    <property type="entry name" value="HD_5"/>
    <property type="match status" value="1"/>
</dbReference>
<dbReference type="STRING" id="66969.Lwal_2178"/>
<dbReference type="Gene3D" id="3.30.450.40">
    <property type="match status" value="1"/>
</dbReference>
<dbReference type="SMART" id="SM00065">
    <property type="entry name" value="GAF"/>
    <property type="match status" value="1"/>
</dbReference>
<dbReference type="EMBL" id="LNZB01000051">
    <property type="protein sequence ID" value="KTD76456.1"/>
    <property type="molecule type" value="Genomic_DNA"/>
</dbReference>
<dbReference type="GO" id="GO:0008081">
    <property type="term" value="F:phosphoric diester hydrolase activity"/>
    <property type="evidence" value="ECO:0007669"/>
    <property type="project" value="UniProtKB-ARBA"/>
</dbReference>
<dbReference type="InterPro" id="IPR003018">
    <property type="entry name" value="GAF"/>
</dbReference>
<dbReference type="InterPro" id="IPR003607">
    <property type="entry name" value="HD/PDEase_dom"/>
</dbReference>
<comment type="caution">
    <text evidence="2">The sequence shown here is derived from an EMBL/GenBank/DDBJ whole genome shotgun (WGS) entry which is preliminary data.</text>
</comment>
<dbReference type="SUPFAM" id="SSF55781">
    <property type="entry name" value="GAF domain-like"/>
    <property type="match status" value="1"/>
</dbReference>
<accession>A0A0W1A5B3</accession>
<protein>
    <submittedName>
        <fullName evidence="2">Metal dependent phosphohydrolase</fullName>
    </submittedName>
</protein>
<evidence type="ECO:0000313" key="3">
    <source>
        <dbReference type="Proteomes" id="UP000054729"/>
    </source>
</evidence>
<dbReference type="PANTHER" id="PTHR43155">
    <property type="entry name" value="CYCLIC DI-GMP PHOSPHODIESTERASE PA4108-RELATED"/>
    <property type="match status" value="1"/>
</dbReference>
<gene>
    <name evidence="2" type="ORF">Lwal_2178</name>
</gene>
<dbReference type="SMART" id="SM00471">
    <property type="entry name" value="HDc"/>
    <property type="match status" value="1"/>
</dbReference>
<sequence length="542" mass="61183">MKSNEAQFSSLIQSLTQIGIALSTEKNHSRLLELILMKALEITNADGGTLYTKTDNKTLKFEIMINKSLGIHMGGTSKTPIGFSELPLYDEHGDPNFHMLAPWSAINRQTINLKDAYTTRKFDLSGTKQFDKKTGYKSQSFLTVPMTNHLNEVIGVLQLINAIDPLTNKVSSFSKLNQTIVESLASQAAVTITNRALINAEKELFNSLIQLIAKAIDEKSPYTGQHCRRVPVITLLLAKAACEVDKGPLKEFTMTEDELYELEVSAWLHDCGKISIPESVVDKATKLEEIFDRIHLIDLRFELLIRDAMIECLQDKIQKLTGNPINLHEEQSLQEKIQAFYKERAMIRKCNLGKEHIHPEELAAIKNISKHNLVSSEGKVAPFLSKKEIQMLEINRGTLTVNEREIINNHVTVTIKMLESLPYPKHLKRVPELAGSHHEKMDGSGYPRGLTKEQMSIPARMIAIADVFEALTASDRPYKKAMTLSRALKIMGQMKVDGHIDPDLFDVFIEEKVYETYAKDYLNPKLVDTIQVNKIPGYQKLE</sequence>
<reference evidence="2 3" key="1">
    <citation type="submission" date="2015-11" db="EMBL/GenBank/DDBJ databases">
        <title>Genomic analysis of 38 Legionella species identifies large and diverse effector repertoires.</title>
        <authorList>
            <person name="Burstein D."/>
            <person name="Amaro F."/>
            <person name="Zusman T."/>
            <person name="Lifshitz Z."/>
            <person name="Cohen O."/>
            <person name="Gilbert J.A."/>
            <person name="Pupko T."/>
            <person name="Shuman H.A."/>
            <person name="Segal G."/>
        </authorList>
    </citation>
    <scope>NUCLEOTIDE SEQUENCE [LARGE SCALE GENOMIC DNA]</scope>
    <source>
        <strain evidence="2 3">ATCC 51914</strain>
    </source>
</reference>